<dbReference type="EMBL" id="VHQI01000013">
    <property type="protein sequence ID" value="TPW40591.1"/>
    <property type="molecule type" value="Genomic_DNA"/>
</dbReference>
<reference evidence="1 2" key="1">
    <citation type="submission" date="2019-06" db="EMBL/GenBank/DDBJ databases">
        <authorList>
            <person name="Yang Y."/>
        </authorList>
    </citation>
    <scope>NUCLEOTIDE SEQUENCE [LARGE SCALE GENOMIC DNA]</scope>
    <source>
        <strain evidence="1 2">BIT-26</strain>
    </source>
</reference>
<proteinExistence type="predicted"/>
<keyword evidence="2" id="KW-1185">Reference proteome</keyword>
<dbReference type="Proteomes" id="UP000319523">
    <property type="component" value="Unassembled WGS sequence"/>
</dbReference>
<dbReference type="OrthoDB" id="6631323at2"/>
<protein>
    <submittedName>
        <fullName evidence="1">Uncharacterized protein</fullName>
    </submittedName>
</protein>
<evidence type="ECO:0000313" key="1">
    <source>
        <dbReference type="EMBL" id="TPW40591.1"/>
    </source>
</evidence>
<gene>
    <name evidence="1" type="ORF">FKM52_18310</name>
</gene>
<comment type="caution">
    <text evidence="1">The sequence shown here is derived from an EMBL/GenBank/DDBJ whole genome shotgun (WGS) entry which is preliminary data.</text>
</comment>
<name>A0A506V3Z9_9GAMM</name>
<accession>A0A506V3Z9</accession>
<evidence type="ECO:0000313" key="2">
    <source>
        <dbReference type="Proteomes" id="UP000319523"/>
    </source>
</evidence>
<organism evidence="1 2">
    <name type="scientific">Mixta tenebrionis</name>
    <dbReference type="NCBI Taxonomy" id="2562439"/>
    <lineage>
        <taxon>Bacteria</taxon>
        <taxon>Pseudomonadati</taxon>
        <taxon>Pseudomonadota</taxon>
        <taxon>Gammaproteobacteria</taxon>
        <taxon>Enterobacterales</taxon>
        <taxon>Erwiniaceae</taxon>
        <taxon>Mixta</taxon>
    </lineage>
</organism>
<sequence>MQVSSSFIRFFFFSIELRRNLAESAQRKKATGHPVAFFRTFHRRTTFLKVRFCKQRPGFSLCLSLSPEQFPIPVGTFLRTLS</sequence>
<dbReference type="AlphaFoldDB" id="A0A506V3Z9"/>